<dbReference type="Gene3D" id="1.10.8.640">
    <property type="entry name" value="Cytochrome C biogenesis protein"/>
    <property type="match status" value="1"/>
</dbReference>
<evidence type="ECO:0000256" key="5">
    <source>
        <dbReference type="ARBA" id="ARBA00023004"/>
    </source>
</evidence>
<keyword evidence="6" id="KW-0472">Membrane</keyword>
<feature type="signal peptide" evidence="6">
    <location>
        <begin position="1"/>
        <end position="18"/>
    </location>
</feature>
<dbReference type="InterPro" id="IPR005616">
    <property type="entry name" value="CcmH/CycL/Ccl2/NrfF_N"/>
</dbReference>
<organism evidence="8">
    <name type="scientific">Acidobacterium capsulatum</name>
    <dbReference type="NCBI Taxonomy" id="33075"/>
    <lineage>
        <taxon>Bacteria</taxon>
        <taxon>Pseudomonadati</taxon>
        <taxon>Acidobacteriota</taxon>
        <taxon>Terriglobia</taxon>
        <taxon>Terriglobales</taxon>
        <taxon>Acidobacteriaceae</taxon>
        <taxon>Acidobacterium</taxon>
    </lineage>
</organism>
<accession>A0A7V4XQB0</accession>
<dbReference type="InterPro" id="IPR051263">
    <property type="entry name" value="C-type_cytochrome_biogenesis"/>
</dbReference>
<feature type="transmembrane region" description="Helical" evidence="6">
    <location>
        <begin position="105"/>
        <end position="126"/>
    </location>
</feature>
<dbReference type="Pfam" id="PF03918">
    <property type="entry name" value="CcmH"/>
    <property type="match status" value="1"/>
</dbReference>
<dbReference type="PANTHER" id="PTHR47870">
    <property type="entry name" value="CYTOCHROME C-TYPE BIOGENESIS PROTEIN CCMH"/>
    <property type="match status" value="1"/>
</dbReference>
<dbReference type="EMBL" id="DTKL01000003">
    <property type="protein sequence ID" value="HGY93102.1"/>
    <property type="molecule type" value="Genomic_DNA"/>
</dbReference>
<gene>
    <name evidence="8" type="ORF">ENW50_00200</name>
</gene>
<proteinExistence type="inferred from homology"/>
<evidence type="ECO:0000256" key="3">
    <source>
        <dbReference type="ARBA" id="ARBA00022723"/>
    </source>
</evidence>
<keyword evidence="2 6" id="KW-0349">Heme</keyword>
<reference evidence="8" key="1">
    <citation type="journal article" date="2020" name="mSystems">
        <title>Genome- and Community-Level Interaction Insights into Carbon Utilization and Element Cycling Functions of Hydrothermarchaeota in Hydrothermal Sediment.</title>
        <authorList>
            <person name="Zhou Z."/>
            <person name="Liu Y."/>
            <person name="Xu W."/>
            <person name="Pan J."/>
            <person name="Luo Z.H."/>
            <person name="Li M."/>
        </authorList>
    </citation>
    <scope>NUCLEOTIDE SEQUENCE [LARGE SCALE GENOMIC DNA]</scope>
    <source>
        <strain evidence="8">SpSt-855</strain>
    </source>
</reference>
<dbReference type="CDD" id="cd16378">
    <property type="entry name" value="CcmH_N"/>
    <property type="match status" value="1"/>
</dbReference>
<comment type="caution">
    <text evidence="8">The sequence shown here is derived from an EMBL/GenBank/DDBJ whole genome shotgun (WGS) entry which is preliminary data.</text>
</comment>
<dbReference type="GO" id="GO:0005886">
    <property type="term" value="C:plasma membrane"/>
    <property type="evidence" value="ECO:0007669"/>
    <property type="project" value="TreeGrafter"/>
</dbReference>
<dbReference type="InterPro" id="IPR038297">
    <property type="entry name" value="CcmH/CycL/NrfF/Ccl2_sf"/>
</dbReference>
<evidence type="ECO:0000256" key="1">
    <source>
        <dbReference type="ARBA" id="ARBA00010342"/>
    </source>
</evidence>
<evidence type="ECO:0000256" key="6">
    <source>
        <dbReference type="RuleBase" id="RU364112"/>
    </source>
</evidence>
<keyword evidence="3 6" id="KW-0479">Metal-binding</keyword>
<comment type="similarity">
    <text evidence="1 6">Belongs to the CcmH/CycL/Ccl2/NrfF family.</text>
</comment>
<evidence type="ECO:0000256" key="2">
    <source>
        <dbReference type="ARBA" id="ARBA00022617"/>
    </source>
</evidence>
<dbReference type="GO" id="GO:0046872">
    <property type="term" value="F:metal ion binding"/>
    <property type="evidence" value="ECO:0007669"/>
    <property type="project" value="UniProtKB-KW"/>
</dbReference>
<name>A0A7V4XQB0_9BACT</name>
<feature type="chain" id="PRO_5031607357" description="Cytochrome c-type biogenesis protein" evidence="6">
    <location>
        <begin position="19"/>
        <end position="158"/>
    </location>
</feature>
<sequence length="158" mass="17310">MKKRVMRALQFLVAPAIAAVIMLSMGASTDASRVSNLSQQLMCVCGCNEILGNCNHESCPDSPVMLAELRKDVGKGMSDQAVFKAFQAEYGATVLAAPMLTRFNVVAWVMPPLLLVLGIIGVMALVRKWRLRSAPVPAPANVQHFDQLRDRIRKETDL</sequence>
<keyword evidence="6" id="KW-1133">Transmembrane helix</keyword>
<evidence type="ECO:0000256" key="4">
    <source>
        <dbReference type="ARBA" id="ARBA00022729"/>
    </source>
</evidence>
<dbReference type="AlphaFoldDB" id="A0A7V4XQB0"/>
<keyword evidence="5 6" id="KW-0408">Iron</keyword>
<evidence type="ECO:0000313" key="8">
    <source>
        <dbReference type="EMBL" id="HGY93102.1"/>
    </source>
</evidence>
<dbReference type="PANTHER" id="PTHR47870:SF4">
    <property type="entry name" value="CYTOCHROME C-TYPE BIOGENESIS PROTEIN CYCH"/>
    <property type="match status" value="1"/>
</dbReference>
<keyword evidence="4 6" id="KW-0732">Signal</keyword>
<evidence type="ECO:0000259" key="7">
    <source>
        <dbReference type="Pfam" id="PF03918"/>
    </source>
</evidence>
<comment type="function">
    <text evidence="6">Possible subunit of a heme lyase.</text>
</comment>
<protein>
    <recommendedName>
        <fullName evidence="6">Cytochrome c-type biogenesis protein</fullName>
    </recommendedName>
</protein>
<feature type="domain" description="CcmH/CycL/Ccl2/NrfF N-terminal" evidence="7">
    <location>
        <begin position="11"/>
        <end position="134"/>
    </location>
</feature>
<keyword evidence="6" id="KW-0812">Transmembrane</keyword>